<sequence length="385" mass="44994">MTPDPESLMQLLQQYPYHVETLLQVSMVLLRQGDNKSASNALVERALFTFDRSFHKHFHEILSQGNTGLIRLPYESYMNRQFYLCLFRYIIALGERSTFFTAFSFCKFLLSLSPAEDPLGVRYFLDFYAIMSEEYKYLIQFAESPLCTTYVKWFTPGIAFSTVLAHLKLDDREKAKLALRKAYDSHPYAAFRLYQDVCLAHDPQIESQFKNLPHETVLSSETYLIRAGVLWKEHSDRQFLHDELQELFKTRKFKTESIGSGIKSSLYGLFGISNEKQEQEDIPFNLIRFAVLSGENKIMAKLPKEFWLKDDTFEYDILPPKAEYVHYNEFSGIMQDKPRITDCLLDYVDQNLLGTIIQTRTADDNDFEGMLRQLQQQDLQEEHNA</sequence>
<evidence type="ECO:0000313" key="1">
    <source>
        <dbReference type="EMBL" id="EGW33010.1"/>
    </source>
</evidence>
<dbReference type="PANTHER" id="PTHR22684">
    <property type="entry name" value="NULP1-RELATED"/>
    <property type="match status" value="1"/>
</dbReference>
<dbReference type="OrthoDB" id="205993at2759"/>
<organism evidence="2">
    <name type="scientific">Spathaspora passalidarum (strain NRRL Y-27907 / 11-Y1)</name>
    <dbReference type="NCBI Taxonomy" id="619300"/>
    <lineage>
        <taxon>Eukaryota</taxon>
        <taxon>Fungi</taxon>
        <taxon>Dikarya</taxon>
        <taxon>Ascomycota</taxon>
        <taxon>Saccharomycotina</taxon>
        <taxon>Pichiomycetes</taxon>
        <taxon>Debaryomycetaceae</taxon>
        <taxon>Spathaspora</taxon>
    </lineage>
</organism>
<dbReference type="PANTHER" id="PTHR22684:SF0">
    <property type="entry name" value="RIBOSOME QUALITY CONTROL COMPLEX SUBUNIT TCF25"/>
    <property type="match status" value="1"/>
</dbReference>
<dbReference type="GO" id="GO:1990112">
    <property type="term" value="C:RQC complex"/>
    <property type="evidence" value="ECO:0007669"/>
    <property type="project" value="TreeGrafter"/>
</dbReference>
<dbReference type="eggNOG" id="KOG2422">
    <property type="taxonomic scope" value="Eukaryota"/>
</dbReference>
<evidence type="ECO:0000313" key="2">
    <source>
        <dbReference type="Proteomes" id="UP000000709"/>
    </source>
</evidence>
<dbReference type="KEGG" id="spaa:SPAPADRAFT_60333"/>
<dbReference type="EMBL" id="GL996501">
    <property type="protein sequence ID" value="EGW33010.1"/>
    <property type="molecule type" value="Genomic_DNA"/>
</dbReference>
<keyword evidence="2" id="KW-1185">Reference proteome</keyword>
<gene>
    <name evidence="1" type="ORF">SPAPADRAFT_60333</name>
</gene>
<accession>G3AKW7</accession>
<dbReference type="Pfam" id="PF04910">
    <property type="entry name" value="Tcf25"/>
    <property type="match status" value="1"/>
</dbReference>
<dbReference type="FunCoup" id="G3AKW7">
    <property type="interactions" value="61"/>
</dbReference>
<dbReference type="AlphaFoldDB" id="G3AKW7"/>
<dbReference type="InParanoid" id="G3AKW7"/>
<proteinExistence type="predicted"/>
<dbReference type="InterPro" id="IPR006994">
    <property type="entry name" value="TCF25/Rqc1"/>
</dbReference>
<dbReference type="GO" id="GO:0072344">
    <property type="term" value="P:rescue of stalled ribosome"/>
    <property type="evidence" value="ECO:0007669"/>
    <property type="project" value="TreeGrafter"/>
</dbReference>
<reference evidence="1 2" key="1">
    <citation type="journal article" date="2011" name="Proc. Natl. Acad. Sci. U.S.A.">
        <title>Comparative genomics of xylose-fermenting fungi for enhanced biofuel production.</title>
        <authorList>
            <person name="Wohlbach D.J."/>
            <person name="Kuo A."/>
            <person name="Sato T.K."/>
            <person name="Potts K.M."/>
            <person name="Salamov A.A."/>
            <person name="LaButti K.M."/>
            <person name="Sun H."/>
            <person name="Clum A."/>
            <person name="Pangilinan J.L."/>
            <person name="Lindquist E.A."/>
            <person name="Lucas S."/>
            <person name="Lapidus A."/>
            <person name="Jin M."/>
            <person name="Gunawan C."/>
            <person name="Balan V."/>
            <person name="Dale B.E."/>
            <person name="Jeffries T.W."/>
            <person name="Zinkel R."/>
            <person name="Barry K.W."/>
            <person name="Grigoriev I.V."/>
            <person name="Gasch A.P."/>
        </authorList>
    </citation>
    <scope>NUCLEOTIDE SEQUENCE [LARGE SCALE GENOMIC DNA]</scope>
    <source>
        <strain evidence="2">NRRL Y-27907 / 11-Y1</strain>
    </source>
</reference>
<dbReference type="GO" id="GO:1990116">
    <property type="term" value="P:ribosome-associated ubiquitin-dependent protein catabolic process"/>
    <property type="evidence" value="ECO:0007669"/>
    <property type="project" value="TreeGrafter"/>
</dbReference>
<dbReference type="HOGENOM" id="CLU_814211_0_0_1"/>
<protein>
    <submittedName>
        <fullName evidence="1">Uncharacterized protein</fullName>
    </submittedName>
</protein>
<dbReference type="STRING" id="619300.G3AKW7"/>
<dbReference type="RefSeq" id="XP_007374525.1">
    <property type="nucleotide sequence ID" value="XM_007374463.1"/>
</dbReference>
<dbReference type="GeneID" id="18873349"/>
<name>G3AKW7_SPAPN</name>
<dbReference type="Proteomes" id="UP000000709">
    <property type="component" value="Unassembled WGS sequence"/>
</dbReference>